<organism evidence="1 2">
    <name type="scientific">Panagrolaimus sp. PS1159</name>
    <dbReference type="NCBI Taxonomy" id="55785"/>
    <lineage>
        <taxon>Eukaryota</taxon>
        <taxon>Metazoa</taxon>
        <taxon>Ecdysozoa</taxon>
        <taxon>Nematoda</taxon>
        <taxon>Chromadorea</taxon>
        <taxon>Rhabditida</taxon>
        <taxon>Tylenchina</taxon>
        <taxon>Panagrolaimomorpha</taxon>
        <taxon>Panagrolaimoidea</taxon>
        <taxon>Panagrolaimidae</taxon>
        <taxon>Panagrolaimus</taxon>
    </lineage>
</organism>
<evidence type="ECO:0000313" key="1">
    <source>
        <dbReference type="Proteomes" id="UP000887580"/>
    </source>
</evidence>
<name>A0AC35FIY3_9BILA</name>
<dbReference type="WBParaSite" id="PS1159_v2.g18033.t1">
    <property type="protein sequence ID" value="PS1159_v2.g18033.t1"/>
    <property type="gene ID" value="PS1159_v2.g18033"/>
</dbReference>
<sequence>MDFIPSTSAEASADNNGVILMELLSSNNENSSNFPIADSSQNNVSTNDEFVVPKRHDRTDEEFAAQICVETILKLLSDPHKMCHLLKLNDYTSGGQQQTTENGEGPTLPEIVLSLRKAFSDRTVLSRAARHFQNISDDSLYYLTTLIPSSRDMSDILKLVIDETHCMTPEGLEKLIQYLCDLITETVPKKFRLDKMLSMTEEELERAEMALPFNDGDYTREDWLTLCVSYARGGVYRMFDSSNITLQDILKEFSNNYKGKITEDLWNCSKNAAEFRACDSRYQKAFTCADAPDYEKIYGFLSTIAGCRHVTPKDLTKMDAAVVTNIFQEMEELIAMHFDILGRQMPILREQMKDGDCVPDTGFNENEEDIAEIEANPLHFPEEFRNPYSFEMKRRAYEDNQQQQSSKSNNITEGPEMEE</sequence>
<protein>
    <submittedName>
        <fullName evidence="2">Uncharacterized protein</fullName>
    </submittedName>
</protein>
<reference evidence="2" key="1">
    <citation type="submission" date="2022-11" db="UniProtKB">
        <authorList>
            <consortium name="WormBaseParasite"/>
        </authorList>
    </citation>
    <scope>IDENTIFICATION</scope>
</reference>
<proteinExistence type="predicted"/>
<evidence type="ECO:0000313" key="2">
    <source>
        <dbReference type="WBParaSite" id="PS1159_v2.g18033.t1"/>
    </source>
</evidence>
<accession>A0AC35FIY3</accession>
<dbReference type="Proteomes" id="UP000887580">
    <property type="component" value="Unplaced"/>
</dbReference>